<evidence type="ECO:0000313" key="2">
    <source>
        <dbReference type="Proteomes" id="UP000186601"/>
    </source>
</evidence>
<organism evidence="1 2">
    <name type="scientific">Hermanssonia centrifuga</name>
    <dbReference type="NCBI Taxonomy" id="98765"/>
    <lineage>
        <taxon>Eukaryota</taxon>
        <taxon>Fungi</taxon>
        <taxon>Dikarya</taxon>
        <taxon>Basidiomycota</taxon>
        <taxon>Agaricomycotina</taxon>
        <taxon>Agaricomycetes</taxon>
        <taxon>Polyporales</taxon>
        <taxon>Meruliaceae</taxon>
        <taxon>Hermanssonia</taxon>
    </lineage>
</organism>
<proteinExistence type="predicted"/>
<dbReference type="Proteomes" id="UP000186601">
    <property type="component" value="Unassembled WGS sequence"/>
</dbReference>
<gene>
    <name evidence="1" type="ORF">PHLCEN_2v12904</name>
</gene>
<dbReference type="AlphaFoldDB" id="A0A2R6NFU6"/>
<accession>A0A2R6NFU6</accession>
<sequence length="58" mass="6292">MIAVGPGAGIPRVPEPRLGQSCLGMFASHAGMQQAPRHADKLFTRRTHRTLKIRQGGE</sequence>
<name>A0A2R6NFU6_9APHY</name>
<evidence type="ECO:0000313" key="1">
    <source>
        <dbReference type="EMBL" id="PSR71250.1"/>
    </source>
</evidence>
<reference evidence="1 2" key="1">
    <citation type="submission" date="2018-02" db="EMBL/GenBank/DDBJ databases">
        <title>Genome sequence of the basidiomycete white-rot fungus Phlebia centrifuga.</title>
        <authorList>
            <person name="Granchi Z."/>
            <person name="Peng M."/>
            <person name="de Vries R.P."/>
            <person name="Hilden K."/>
            <person name="Makela M.R."/>
            <person name="Grigoriev I."/>
            <person name="Riley R."/>
        </authorList>
    </citation>
    <scope>NUCLEOTIDE SEQUENCE [LARGE SCALE GENOMIC DNA]</scope>
    <source>
        <strain evidence="1 2">FBCC195</strain>
    </source>
</reference>
<comment type="caution">
    <text evidence="1">The sequence shown here is derived from an EMBL/GenBank/DDBJ whole genome shotgun (WGS) entry which is preliminary data.</text>
</comment>
<protein>
    <submittedName>
        <fullName evidence="1">Uncharacterized protein</fullName>
    </submittedName>
</protein>
<dbReference type="EMBL" id="MLYV02001290">
    <property type="protein sequence ID" value="PSR71250.1"/>
    <property type="molecule type" value="Genomic_DNA"/>
</dbReference>
<keyword evidence="2" id="KW-1185">Reference proteome</keyword>